<dbReference type="SUPFAM" id="SSF49313">
    <property type="entry name" value="Cadherin-like"/>
    <property type="match status" value="2"/>
</dbReference>
<evidence type="ECO:0000256" key="2">
    <source>
        <dbReference type="ARBA" id="ARBA00022692"/>
    </source>
</evidence>
<feature type="transmembrane region" description="Helical" evidence="8">
    <location>
        <begin position="1841"/>
        <end position="1864"/>
    </location>
</feature>
<dbReference type="GO" id="GO:0005886">
    <property type="term" value="C:plasma membrane"/>
    <property type="evidence" value="ECO:0007669"/>
    <property type="project" value="UniProtKB-SubCell"/>
</dbReference>
<dbReference type="EnsemblMetazoa" id="ACOM035106-RA">
    <property type="protein sequence ID" value="ACOM035106-PA.1"/>
    <property type="gene ID" value="ACOM035106"/>
</dbReference>
<organism evidence="10">
    <name type="scientific">Anopheles coluzzii</name>
    <name type="common">African malaria mosquito</name>
    <dbReference type="NCBI Taxonomy" id="1518534"/>
    <lineage>
        <taxon>Eukaryota</taxon>
        <taxon>Metazoa</taxon>
        <taxon>Ecdysozoa</taxon>
        <taxon>Arthropoda</taxon>
        <taxon>Hexapoda</taxon>
        <taxon>Insecta</taxon>
        <taxon>Pterygota</taxon>
        <taxon>Neoptera</taxon>
        <taxon>Endopterygota</taxon>
        <taxon>Diptera</taxon>
        <taxon>Nematocera</taxon>
        <taxon>Culicoidea</taxon>
        <taxon>Culicidae</taxon>
        <taxon>Anophelinae</taxon>
        <taxon>Anopheles</taxon>
    </lineage>
</organism>
<dbReference type="VEuPathDB" id="VectorBase:ACON2_029904"/>
<dbReference type="CDD" id="cd11304">
    <property type="entry name" value="Cadherin_repeat"/>
    <property type="match status" value="2"/>
</dbReference>
<name>A0A8W7PNP4_ANOCL</name>
<dbReference type="GO" id="GO:0005509">
    <property type="term" value="F:calcium ion binding"/>
    <property type="evidence" value="ECO:0007669"/>
    <property type="project" value="UniProtKB-UniRule"/>
</dbReference>
<dbReference type="InterPro" id="IPR015919">
    <property type="entry name" value="Cadherin-like_sf"/>
</dbReference>
<reference evidence="10" key="1">
    <citation type="submission" date="2022-08" db="UniProtKB">
        <authorList>
            <consortium name="EnsemblMetazoa"/>
        </authorList>
    </citation>
    <scope>IDENTIFICATION</scope>
</reference>
<evidence type="ECO:0000313" key="10">
    <source>
        <dbReference type="EnsemblMetazoa" id="ACOM035106-PA.1"/>
    </source>
</evidence>
<comment type="subcellular location">
    <subcellularLocation>
        <location evidence="1">Membrane</location>
    </subcellularLocation>
</comment>
<evidence type="ECO:0000256" key="8">
    <source>
        <dbReference type="SAM" id="Phobius"/>
    </source>
</evidence>
<dbReference type="Pfam" id="PF00028">
    <property type="entry name" value="Cadherin"/>
    <property type="match status" value="1"/>
</dbReference>
<keyword evidence="3" id="KW-0677">Repeat</keyword>
<dbReference type="SMART" id="SM00112">
    <property type="entry name" value="CA"/>
    <property type="match status" value="3"/>
</dbReference>
<evidence type="ECO:0000256" key="7">
    <source>
        <dbReference type="PROSITE-ProRule" id="PRU00043"/>
    </source>
</evidence>
<evidence type="ECO:0000259" key="9">
    <source>
        <dbReference type="PROSITE" id="PS50268"/>
    </source>
</evidence>
<dbReference type="Proteomes" id="UP000075882">
    <property type="component" value="Unassembled WGS sequence"/>
</dbReference>
<evidence type="ECO:0000256" key="1">
    <source>
        <dbReference type="ARBA" id="ARBA00004370"/>
    </source>
</evidence>
<keyword evidence="6 8" id="KW-0472">Membrane</keyword>
<keyword evidence="4 7" id="KW-0106">Calcium</keyword>
<dbReference type="Gene3D" id="2.60.40.60">
    <property type="entry name" value="Cadherins"/>
    <property type="match status" value="3"/>
</dbReference>
<accession>A0A8W7PNP4</accession>
<evidence type="ECO:0000256" key="6">
    <source>
        <dbReference type="ARBA" id="ARBA00023136"/>
    </source>
</evidence>
<dbReference type="InterPro" id="IPR020894">
    <property type="entry name" value="Cadherin_CS"/>
</dbReference>
<dbReference type="PROSITE" id="PS50268">
    <property type="entry name" value="CADHERIN_2"/>
    <property type="match status" value="2"/>
</dbReference>
<dbReference type="InterPro" id="IPR002126">
    <property type="entry name" value="Cadherin-like_dom"/>
</dbReference>
<dbReference type="PANTHER" id="PTHR24026">
    <property type="entry name" value="FAT ATYPICAL CADHERIN-RELATED"/>
    <property type="match status" value="1"/>
</dbReference>
<dbReference type="GO" id="GO:0007156">
    <property type="term" value="P:homophilic cell adhesion via plasma membrane adhesion molecules"/>
    <property type="evidence" value="ECO:0007669"/>
    <property type="project" value="InterPro"/>
</dbReference>
<feature type="domain" description="Cadherin" evidence="9">
    <location>
        <begin position="1620"/>
        <end position="1716"/>
    </location>
</feature>
<feature type="domain" description="Cadherin" evidence="9">
    <location>
        <begin position="1500"/>
        <end position="1605"/>
    </location>
</feature>
<dbReference type="PROSITE" id="PS00232">
    <property type="entry name" value="CADHERIN_1"/>
    <property type="match status" value="1"/>
</dbReference>
<protein>
    <recommendedName>
        <fullName evidence="9">Cadherin domain-containing protein</fullName>
    </recommendedName>
</protein>
<evidence type="ECO:0000256" key="5">
    <source>
        <dbReference type="ARBA" id="ARBA00022989"/>
    </source>
</evidence>
<evidence type="ECO:0000256" key="3">
    <source>
        <dbReference type="ARBA" id="ARBA00022737"/>
    </source>
</evidence>
<sequence>MYIHTTLFTPECSSPTLTFVGQFPSEPEVSTTVGVGYTLAQHEVSNVLSVKVNPSQTGLPVYIDAVLADGRLLIKTSAQFADYEKLDDKLFFFNRVVFTCTSGSVREMNFRQSIKEENNHAPLFSKTSYDITIPLPLPREFNIQQFIDGGNGVVANDYDITKNKITFSIDENDYFIVQSIGGSSRTETMANLITKQTLTKIQPPITVQITAMDEWNPPKTSTARITIVGDPVISFVTPPDFEQSLYKTVYKEGDTFTPIRIALLANTYDTSVRYEASGEDADYFTITPATDRSSVTVALRSGTQIDTEKKLLSLTITASRTGTEFVGRTALVVELSHEPKIVPTFEASLYTGTINRNKVITVESIKLLPTTSDSSVRVRLSGEDSQYFTLTFANNQATLAPSNMLTDAVLKEKNFFLVTLQAEKIDVGTGEALVVLTVEKSNTKDPHFEQTLYEGTITETGVLNVPTVRISPDSFVQGLQYDYTGDTALVTFSPDSTGTFTITSNNVTPDKLIGKSYILLSIVAKLEDEETAHTVVIFKVLRTPVVLPKFTEPFLEGELVLNTLEVRLPNVELVLDTFSADTKVSVVDDRYFFDILEDFPENVFKVYLRLNVTREMLRDIDRLSLQVEAQNPNSEKSYCFITVDVSRAAPLAFERLVYDGVIDETKQLVEEIVAKLTSDSAGERITYTLEGEDVTFFSIKEAPTWDNIRIALKSPLSDEEFESRTHFQLNLKATNTLLAVDTVVPLIVYVKHSLVKIPKFEKPLYKSRIDTGLKLVPFEQIKLEPGTYVGMATVTIRNSNSEFFGVQLQEGIVTIQLLKELDAASVGGVKRFEFVIECANPDLMSGFTTILIDIDRVVAPEFSDRFYNGEVREGAQQITFDKAVTLKPQTIVTDTVYELEGVDSALVRYVVSNDRSLSFFLRDEVSKEQLKARSEITFIVVASNPSNSQSALVPCTVKIIREVKPSFTRTSFRGKIVEGNTVVDFGSFPIAWEADSVKDTATFIIVDAVPNSYFEVQPSENRLSINIALKPDVKWDQVRSYPYYQLILQAANPGSDTAQCTLVIDVESLPTITPTFTKAIYRGSLQEGTKEVVFSAADTITVQPGTIMSTFQFTAAEGDANLFDVMLVDDNKFKVSLKDSIAPGTIEGRDIAESALDLRIQADAIDWNELDAKHYLSIYVQATNPGSDTATSFVVIEIERLQQPQFVQSSSHGYIEAGERNVRFADGSELRIVTDSTQPGYQWNLAGDDYQLFDGSLVEDLFKFSLKESAATEQLLGTRTTLNFKVILRNPNGRTIDSTVVVNRRLYVPQFSKHIYTGSFNADLQLLLADAIQITQASFASGTVVTILESNVDFLALEQSERSVELKLSRAISTVDFQGLQTVRLVLLAKASEDSWSTCSVMLAVPDGTYLKEHLSITPEGRLILDRPIIPNVYQFLVHATNTAAGKRATANVLLDVLNQFECTEGDKQVAVDQVLFVKHLEEERPHATIFSTQLSESCTYELISEHPIEDGEQEPYFYIDPETNWLASRSFDRENEKLFQNMDVPQFKLVLKLNCFDNDEAADQANRRSMVKRSLVNTETINYAPDITIVSIIVDDINDNDPIFVYPETASGNKVWLGFPEPSLANRLMLSGLIDVVATDADEDLNAKIRYSVAENEHFNVHPETGSIKPTKDSLRASNIIDLIVYATDRDGAVDGRSSRLEITVHRLDENQIAFITLDAADEATVQEFTEQVNRQSNFHLKVLHQSIVPLLEASSSRANVTKAVRQVQNTMSSMRLIVYAINDNNQLLSTNDIRDGIRAVFPNIKASAIESFSNAVCYGNQTNSSCPEELSGGSSNSGLIASTSVLGGLLLICMALTIVLYLRYTR</sequence>
<dbReference type="PANTHER" id="PTHR24026:SF126">
    <property type="entry name" value="PROTOCADHERIN FAT 4"/>
    <property type="match status" value="1"/>
</dbReference>
<keyword evidence="5 8" id="KW-1133">Transmembrane helix</keyword>
<proteinExistence type="predicted"/>
<evidence type="ECO:0000256" key="4">
    <source>
        <dbReference type="ARBA" id="ARBA00022837"/>
    </source>
</evidence>
<keyword evidence="2 8" id="KW-0812">Transmembrane</keyword>